<dbReference type="AlphaFoldDB" id="A0AAV9B849"/>
<accession>A0AAV9B849</accession>
<proteinExistence type="predicted"/>
<evidence type="ECO:0000313" key="1">
    <source>
        <dbReference type="EMBL" id="KAK1272651.1"/>
    </source>
</evidence>
<dbReference type="SUPFAM" id="SSF53335">
    <property type="entry name" value="S-adenosyl-L-methionine-dependent methyltransferases"/>
    <property type="match status" value="1"/>
</dbReference>
<dbReference type="PANTHER" id="PTHR31009">
    <property type="entry name" value="S-ADENOSYL-L-METHIONINE:CARBOXYL METHYLTRANSFERASE FAMILY PROTEIN"/>
    <property type="match status" value="1"/>
</dbReference>
<sequence>MVNGGCMVLTLLGRRSSDPFSDECCQPFKLLSDALFDMVSEGLVDESKADSYDLPIYTPTLQELRAVVETEGCFDIDREETFEVNWDAMEDADHFYYNRSLSGILAAKILRVVF</sequence>
<dbReference type="Proteomes" id="UP001179952">
    <property type="component" value="Unassembled WGS sequence"/>
</dbReference>
<dbReference type="Gene3D" id="3.40.50.150">
    <property type="entry name" value="Vaccinia Virus protein VP39"/>
    <property type="match status" value="1"/>
</dbReference>
<organism evidence="1 2">
    <name type="scientific">Acorus gramineus</name>
    <name type="common">Dwarf sweet flag</name>
    <dbReference type="NCBI Taxonomy" id="55184"/>
    <lineage>
        <taxon>Eukaryota</taxon>
        <taxon>Viridiplantae</taxon>
        <taxon>Streptophyta</taxon>
        <taxon>Embryophyta</taxon>
        <taxon>Tracheophyta</taxon>
        <taxon>Spermatophyta</taxon>
        <taxon>Magnoliopsida</taxon>
        <taxon>Liliopsida</taxon>
        <taxon>Acoraceae</taxon>
        <taxon>Acorus</taxon>
    </lineage>
</organism>
<reference evidence="1" key="1">
    <citation type="journal article" date="2023" name="Nat. Commun.">
        <title>Diploid and tetraploid genomes of Acorus and the evolution of monocots.</title>
        <authorList>
            <person name="Ma L."/>
            <person name="Liu K.W."/>
            <person name="Li Z."/>
            <person name="Hsiao Y.Y."/>
            <person name="Qi Y."/>
            <person name="Fu T."/>
            <person name="Tang G.D."/>
            <person name="Zhang D."/>
            <person name="Sun W.H."/>
            <person name="Liu D.K."/>
            <person name="Li Y."/>
            <person name="Chen G.Z."/>
            <person name="Liu X.D."/>
            <person name="Liao X.Y."/>
            <person name="Jiang Y.T."/>
            <person name="Yu X."/>
            <person name="Hao Y."/>
            <person name="Huang J."/>
            <person name="Zhao X.W."/>
            <person name="Ke S."/>
            <person name="Chen Y.Y."/>
            <person name="Wu W.L."/>
            <person name="Hsu J.L."/>
            <person name="Lin Y.F."/>
            <person name="Huang M.D."/>
            <person name="Li C.Y."/>
            <person name="Huang L."/>
            <person name="Wang Z.W."/>
            <person name="Zhao X."/>
            <person name="Zhong W.Y."/>
            <person name="Peng D.H."/>
            <person name="Ahmad S."/>
            <person name="Lan S."/>
            <person name="Zhang J.S."/>
            <person name="Tsai W.C."/>
            <person name="Van de Peer Y."/>
            <person name="Liu Z.J."/>
        </authorList>
    </citation>
    <scope>NUCLEOTIDE SEQUENCE</scope>
    <source>
        <strain evidence="1">SCP</strain>
    </source>
</reference>
<dbReference type="GO" id="GO:0008168">
    <property type="term" value="F:methyltransferase activity"/>
    <property type="evidence" value="ECO:0007669"/>
    <property type="project" value="InterPro"/>
</dbReference>
<evidence type="ECO:0000313" key="2">
    <source>
        <dbReference type="Proteomes" id="UP001179952"/>
    </source>
</evidence>
<keyword evidence="2" id="KW-1185">Reference proteome</keyword>
<dbReference type="InterPro" id="IPR029063">
    <property type="entry name" value="SAM-dependent_MTases_sf"/>
</dbReference>
<name>A0AAV9B849_ACOGR</name>
<comment type="caution">
    <text evidence="1">The sequence shown here is derived from an EMBL/GenBank/DDBJ whole genome shotgun (WGS) entry which is preliminary data.</text>
</comment>
<dbReference type="InterPro" id="IPR005299">
    <property type="entry name" value="MeTrfase_7"/>
</dbReference>
<gene>
    <name evidence="1" type="ORF">QJS04_geneDACA008090</name>
</gene>
<dbReference type="Pfam" id="PF03492">
    <property type="entry name" value="Methyltransf_7"/>
    <property type="match status" value="1"/>
</dbReference>
<dbReference type="EMBL" id="JAUJYN010000004">
    <property type="protein sequence ID" value="KAK1272651.1"/>
    <property type="molecule type" value="Genomic_DNA"/>
</dbReference>
<protein>
    <submittedName>
        <fullName evidence="1">Salicylate O-methyltransferase</fullName>
    </submittedName>
</protein>
<reference evidence="1" key="2">
    <citation type="submission" date="2023-06" db="EMBL/GenBank/DDBJ databases">
        <authorList>
            <person name="Ma L."/>
            <person name="Liu K.-W."/>
            <person name="Li Z."/>
            <person name="Hsiao Y.-Y."/>
            <person name="Qi Y."/>
            <person name="Fu T."/>
            <person name="Tang G."/>
            <person name="Zhang D."/>
            <person name="Sun W.-H."/>
            <person name="Liu D.-K."/>
            <person name="Li Y."/>
            <person name="Chen G.-Z."/>
            <person name="Liu X.-D."/>
            <person name="Liao X.-Y."/>
            <person name="Jiang Y.-T."/>
            <person name="Yu X."/>
            <person name="Hao Y."/>
            <person name="Huang J."/>
            <person name="Zhao X.-W."/>
            <person name="Ke S."/>
            <person name="Chen Y.-Y."/>
            <person name="Wu W.-L."/>
            <person name="Hsu J.-L."/>
            <person name="Lin Y.-F."/>
            <person name="Huang M.-D."/>
            <person name="Li C.-Y."/>
            <person name="Huang L."/>
            <person name="Wang Z.-W."/>
            <person name="Zhao X."/>
            <person name="Zhong W.-Y."/>
            <person name="Peng D.-H."/>
            <person name="Ahmad S."/>
            <person name="Lan S."/>
            <person name="Zhang J.-S."/>
            <person name="Tsai W.-C."/>
            <person name="Van De Peer Y."/>
            <person name="Liu Z.-J."/>
        </authorList>
    </citation>
    <scope>NUCLEOTIDE SEQUENCE</scope>
    <source>
        <strain evidence="1">SCP</strain>
        <tissue evidence="1">Leaves</tissue>
    </source>
</reference>